<dbReference type="Proteomes" id="UP000307164">
    <property type="component" value="Unassembled WGS sequence"/>
</dbReference>
<dbReference type="EMBL" id="PNBW01000106">
    <property type="protein sequence ID" value="TMO71444.1"/>
    <property type="molecule type" value="Genomic_DNA"/>
</dbReference>
<dbReference type="EMBL" id="PNBX01000054">
    <property type="protein sequence ID" value="TMO67614.1"/>
    <property type="molecule type" value="Genomic_DNA"/>
</dbReference>
<protein>
    <submittedName>
        <fullName evidence="1">TIGR02444 family protein</fullName>
    </submittedName>
</protein>
<dbReference type="Proteomes" id="UP000307217">
    <property type="component" value="Unassembled WGS sequence"/>
</dbReference>
<dbReference type="NCBIfam" id="TIGR02444">
    <property type="entry name" value="TIGR02444 family protein"/>
    <property type="match status" value="1"/>
</dbReference>
<accession>A0A5S3V782</accession>
<reference evidence="1 4" key="1">
    <citation type="submission" date="2018-01" db="EMBL/GenBank/DDBJ databases">
        <authorList>
            <person name="Paulsen S."/>
            <person name="Gram L.K."/>
        </authorList>
    </citation>
    <scope>NUCLEOTIDE SEQUENCE [LARGE SCALE GENOMIC DNA]</scope>
    <source>
        <strain evidence="1 4">S3790</strain>
        <strain evidence="2">S3895</strain>
    </source>
</reference>
<evidence type="ECO:0000313" key="3">
    <source>
        <dbReference type="Proteomes" id="UP000307164"/>
    </source>
</evidence>
<proteinExistence type="predicted"/>
<sequence>MKVLSAAHFWLFSCEVYAMKDMQPQLLSLQDKHNKNVNLCLLLLYLDTLQIQLSATQCHVLENICGDIDAQFLTQHRLFRRTLKSTYHQHPHYHDIRAQLLNSELALEKFQQSLLIDALNKAVMAENLTADNLSLYLESQHLNALKQCYLGPKT</sequence>
<dbReference type="InterPro" id="IPR012659">
    <property type="entry name" value="CHP02444"/>
</dbReference>
<evidence type="ECO:0000313" key="2">
    <source>
        <dbReference type="EMBL" id="TMO71444.1"/>
    </source>
</evidence>
<keyword evidence="3" id="KW-1185">Reference proteome</keyword>
<gene>
    <name evidence="1" type="ORF">CWC19_13145</name>
    <name evidence="2" type="ORF">CWC20_17545</name>
</gene>
<name>A0A5S3V782_9GAMM</name>
<dbReference type="OrthoDB" id="6293166at2"/>
<dbReference type="AlphaFoldDB" id="A0A5S3V782"/>
<dbReference type="Pfam" id="PF09523">
    <property type="entry name" value="DUF2390"/>
    <property type="match status" value="1"/>
</dbReference>
<reference evidence="1" key="3">
    <citation type="submission" date="2019-09" db="EMBL/GenBank/DDBJ databases">
        <title>Co-occurence of chitin degradation, pigmentation and bioactivity in marine Pseudoalteromonas.</title>
        <authorList>
            <person name="Sonnenschein E.C."/>
            <person name="Bech P.K."/>
        </authorList>
    </citation>
    <scope>NUCLEOTIDE SEQUENCE</scope>
    <source>
        <strain evidence="1">S3790</strain>
        <strain evidence="2">S3895</strain>
    </source>
</reference>
<evidence type="ECO:0000313" key="1">
    <source>
        <dbReference type="EMBL" id="TMO67614.1"/>
    </source>
</evidence>
<evidence type="ECO:0000313" key="4">
    <source>
        <dbReference type="Proteomes" id="UP000307217"/>
    </source>
</evidence>
<organism evidence="1 4">
    <name type="scientific">Pseudoalteromonas aurantia</name>
    <dbReference type="NCBI Taxonomy" id="43654"/>
    <lineage>
        <taxon>Bacteria</taxon>
        <taxon>Pseudomonadati</taxon>
        <taxon>Pseudomonadota</taxon>
        <taxon>Gammaproteobacteria</taxon>
        <taxon>Alteromonadales</taxon>
        <taxon>Pseudoalteromonadaceae</taxon>
        <taxon>Pseudoalteromonas</taxon>
    </lineage>
</organism>
<reference evidence="3 4" key="2">
    <citation type="submission" date="2019-06" db="EMBL/GenBank/DDBJ databases">
        <title>Co-occurence of chitin degradation, pigmentation and bioactivity in marine Pseudoalteromonas.</title>
        <authorList>
            <person name="Sonnenschein E.C."/>
            <person name="Bech P.K."/>
        </authorList>
    </citation>
    <scope>NUCLEOTIDE SEQUENCE [LARGE SCALE GENOMIC DNA]</scope>
    <source>
        <strain evidence="4">S3790</strain>
        <strain evidence="3">S3895</strain>
    </source>
</reference>
<comment type="caution">
    <text evidence="1">The sequence shown here is derived from an EMBL/GenBank/DDBJ whole genome shotgun (WGS) entry which is preliminary data.</text>
</comment>
<dbReference type="RefSeq" id="WP_138592294.1">
    <property type="nucleotide sequence ID" value="NZ_PNBW01000106.1"/>
</dbReference>